<dbReference type="SFLD" id="SFLDG01135">
    <property type="entry name" value="C1.5.6:_HAD__Beta-PGM__Phospha"/>
    <property type="match status" value="1"/>
</dbReference>
<comment type="caution">
    <text evidence="1">The sequence shown here is derived from an EMBL/GenBank/DDBJ whole genome shotgun (WGS) entry which is preliminary data.</text>
</comment>
<dbReference type="InterPro" id="IPR023198">
    <property type="entry name" value="PGP-like_dom2"/>
</dbReference>
<dbReference type="RefSeq" id="WP_079346912.1">
    <property type="nucleotide sequence ID" value="NZ_MVAB01000001.1"/>
</dbReference>
<keyword evidence="2" id="KW-1185">Reference proteome</keyword>
<evidence type="ECO:0008006" key="3">
    <source>
        <dbReference type="Google" id="ProtNLM"/>
    </source>
</evidence>
<name>A0A1V4DHH3_9ENTE</name>
<dbReference type="Proteomes" id="UP000189970">
    <property type="component" value="Unassembled WGS sequence"/>
</dbReference>
<organism evidence="1 2">
    <name type="scientific">Vagococcus martis</name>
    <dbReference type="NCBI Taxonomy" id="1768210"/>
    <lineage>
        <taxon>Bacteria</taxon>
        <taxon>Bacillati</taxon>
        <taxon>Bacillota</taxon>
        <taxon>Bacilli</taxon>
        <taxon>Lactobacillales</taxon>
        <taxon>Enterococcaceae</taxon>
        <taxon>Vagococcus</taxon>
    </lineage>
</organism>
<accession>A0A1V4DHH3</accession>
<dbReference type="PANTHER" id="PTHR18901:SF38">
    <property type="entry name" value="PSEUDOURIDINE-5'-PHOSPHATASE"/>
    <property type="match status" value="1"/>
</dbReference>
<reference evidence="1 2" key="1">
    <citation type="submission" date="2017-02" db="EMBL/GenBank/DDBJ databases">
        <title>Vagococcus cremeus sp. nov., isolated from the small intestine of a marten, Martes flavigula.</title>
        <authorList>
            <person name="Tak E.J."/>
            <person name="Bae J.-W."/>
        </authorList>
    </citation>
    <scope>NUCLEOTIDE SEQUENCE [LARGE SCALE GENOMIC DNA]</scope>
    <source>
        <strain evidence="1 2">D7T301</strain>
    </source>
</reference>
<dbReference type="SFLD" id="SFLDS00003">
    <property type="entry name" value="Haloacid_Dehalogenase"/>
    <property type="match status" value="1"/>
</dbReference>
<protein>
    <recommendedName>
        <fullName evidence="3">HAD family hydrolase</fullName>
    </recommendedName>
</protein>
<dbReference type="CDD" id="cd07505">
    <property type="entry name" value="HAD_BPGM-like"/>
    <property type="match status" value="1"/>
</dbReference>
<evidence type="ECO:0000313" key="2">
    <source>
        <dbReference type="Proteomes" id="UP000189970"/>
    </source>
</evidence>
<evidence type="ECO:0000313" key="1">
    <source>
        <dbReference type="EMBL" id="OPF87977.1"/>
    </source>
</evidence>
<dbReference type="InterPro" id="IPR036412">
    <property type="entry name" value="HAD-like_sf"/>
</dbReference>
<dbReference type="EMBL" id="MVAB01000001">
    <property type="protein sequence ID" value="OPF87977.1"/>
    <property type="molecule type" value="Genomic_DNA"/>
</dbReference>
<sequence length="221" mass="24820">MKKISGVIFDMDGLIFDTEAVYSKNNIEIAQKFKMPGYDEEYYKSEVGLGEKAVYQKYVNDFPMLRQDEIDQFFKESRASTWEEFSTVGAPIKPGVEELLTYLNNHGVKCVVASSNNREAIDMLLDKAGFMDKFSGIVSGNDVMHAKPHPEIVEKAVELLGTPKEETIMLEDSLNGIRASFTASVPVIMVPDLILPNDEAKEKTLTIKDSLYDVLDYIKSV</sequence>
<dbReference type="SFLD" id="SFLDG01129">
    <property type="entry name" value="C1.5:_HAD__Beta-PGM__Phosphata"/>
    <property type="match status" value="1"/>
</dbReference>
<dbReference type="PANTHER" id="PTHR18901">
    <property type="entry name" value="2-DEOXYGLUCOSE-6-PHOSPHATE PHOSPHATASE 2"/>
    <property type="match status" value="1"/>
</dbReference>
<dbReference type="SUPFAM" id="SSF56784">
    <property type="entry name" value="HAD-like"/>
    <property type="match status" value="1"/>
</dbReference>
<dbReference type="InterPro" id="IPR041492">
    <property type="entry name" value="HAD_2"/>
</dbReference>
<dbReference type="InterPro" id="IPR006439">
    <property type="entry name" value="HAD-SF_hydro_IA"/>
</dbReference>
<dbReference type="PRINTS" id="PR00413">
    <property type="entry name" value="HADHALOGNASE"/>
</dbReference>
<dbReference type="Pfam" id="PF13419">
    <property type="entry name" value="HAD_2"/>
    <property type="match status" value="1"/>
</dbReference>
<dbReference type="InterPro" id="IPR023214">
    <property type="entry name" value="HAD_sf"/>
</dbReference>
<dbReference type="Gene3D" id="1.10.150.240">
    <property type="entry name" value="Putative phosphatase, domain 2"/>
    <property type="match status" value="1"/>
</dbReference>
<dbReference type="NCBIfam" id="TIGR01509">
    <property type="entry name" value="HAD-SF-IA-v3"/>
    <property type="match status" value="1"/>
</dbReference>
<dbReference type="Gene3D" id="3.40.50.1000">
    <property type="entry name" value="HAD superfamily/HAD-like"/>
    <property type="match status" value="1"/>
</dbReference>
<proteinExistence type="predicted"/>
<dbReference type="AlphaFoldDB" id="A0A1V4DHH3"/>
<gene>
    <name evidence="1" type="ORF">BW731_07230</name>
</gene>